<keyword evidence="3" id="KW-0964">Secreted</keyword>
<proteinExistence type="inferred from homology"/>
<evidence type="ECO:0008006" key="9">
    <source>
        <dbReference type="Google" id="ProtNLM"/>
    </source>
</evidence>
<evidence type="ECO:0000256" key="4">
    <source>
        <dbReference type="ARBA" id="ARBA00022729"/>
    </source>
</evidence>
<protein>
    <recommendedName>
        <fullName evidence="9">Gamma interferon inducible lysosomal thiol reductase</fullName>
    </recommendedName>
</protein>
<gene>
    <name evidence="7" type="ORF">BJX66DRAFT_307314</name>
</gene>
<evidence type="ECO:0000256" key="2">
    <source>
        <dbReference type="ARBA" id="ARBA00005679"/>
    </source>
</evidence>
<keyword evidence="6" id="KW-0472">Membrane</keyword>
<feature type="transmembrane region" description="Helical" evidence="6">
    <location>
        <begin position="29"/>
        <end position="49"/>
    </location>
</feature>
<dbReference type="EMBL" id="JBFTWV010000067">
    <property type="protein sequence ID" value="KAL2789262.1"/>
    <property type="molecule type" value="Genomic_DNA"/>
</dbReference>
<comment type="subcellular location">
    <subcellularLocation>
        <location evidence="1">Secreted</location>
    </subcellularLocation>
</comment>
<evidence type="ECO:0000256" key="1">
    <source>
        <dbReference type="ARBA" id="ARBA00004613"/>
    </source>
</evidence>
<evidence type="ECO:0000313" key="7">
    <source>
        <dbReference type="EMBL" id="KAL2789262.1"/>
    </source>
</evidence>
<comment type="similarity">
    <text evidence="2">Belongs to the GILT family.</text>
</comment>
<dbReference type="PANTHER" id="PTHR13234:SF8">
    <property type="entry name" value="GAMMA-INTERFERON-INDUCIBLE LYSOSOMAL THIOL REDUCTASE"/>
    <property type="match status" value="1"/>
</dbReference>
<keyword evidence="6" id="KW-1133">Transmembrane helix</keyword>
<dbReference type="Proteomes" id="UP001610563">
    <property type="component" value="Unassembled WGS sequence"/>
</dbReference>
<evidence type="ECO:0000313" key="8">
    <source>
        <dbReference type="Proteomes" id="UP001610563"/>
    </source>
</evidence>
<accession>A0ABR4G179</accession>
<evidence type="ECO:0000256" key="3">
    <source>
        <dbReference type="ARBA" id="ARBA00022525"/>
    </source>
</evidence>
<dbReference type="PANTHER" id="PTHR13234">
    <property type="entry name" value="GAMMA-INTERFERON INDUCIBLE LYSOSOMAL THIOL REDUCTASE GILT"/>
    <property type="match status" value="1"/>
</dbReference>
<comment type="caution">
    <text evidence="7">The sequence shown here is derived from an EMBL/GenBank/DDBJ whole genome shotgun (WGS) entry which is preliminary data.</text>
</comment>
<name>A0ABR4G179_9EURO</name>
<organism evidence="7 8">
    <name type="scientific">Aspergillus keveii</name>
    <dbReference type="NCBI Taxonomy" id="714993"/>
    <lineage>
        <taxon>Eukaryota</taxon>
        <taxon>Fungi</taxon>
        <taxon>Dikarya</taxon>
        <taxon>Ascomycota</taxon>
        <taxon>Pezizomycotina</taxon>
        <taxon>Eurotiomycetes</taxon>
        <taxon>Eurotiomycetidae</taxon>
        <taxon>Eurotiales</taxon>
        <taxon>Aspergillaceae</taxon>
        <taxon>Aspergillus</taxon>
        <taxon>Aspergillus subgen. Nidulantes</taxon>
    </lineage>
</organism>
<keyword evidence="5" id="KW-0325">Glycoprotein</keyword>
<dbReference type="InterPro" id="IPR004911">
    <property type="entry name" value="Interferon-induced_GILT"/>
</dbReference>
<keyword evidence="8" id="KW-1185">Reference proteome</keyword>
<dbReference type="Pfam" id="PF03227">
    <property type="entry name" value="GILT"/>
    <property type="match status" value="1"/>
</dbReference>
<keyword evidence="6" id="KW-0812">Transmembrane</keyword>
<reference evidence="7 8" key="1">
    <citation type="submission" date="2024-07" db="EMBL/GenBank/DDBJ databases">
        <title>Section-level genome sequencing and comparative genomics of Aspergillus sections Usti and Cavernicolus.</title>
        <authorList>
            <consortium name="Lawrence Berkeley National Laboratory"/>
            <person name="Nybo J.L."/>
            <person name="Vesth T.C."/>
            <person name="Theobald S."/>
            <person name="Frisvad J.C."/>
            <person name="Larsen T.O."/>
            <person name="Kjaerboelling I."/>
            <person name="Rothschild-Mancinelli K."/>
            <person name="Lyhne E.K."/>
            <person name="Kogle M.E."/>
            <person name="Barry K."/>
            <person name="Clum A."/>
            <person name="Na H."/>
            <person name="Ledsgaard L."/>
            <person name="Lin J."/>
            <person name="Lipzen A."/>
            <person name="Kuo A."/>
            <person name="Riley R."/>
            <person name="Mondo S."/>
            <person name="Labutti K."/>
            <person name="Haridas S."/>
            <person name="Pangalinan J."/>
            <person name="Salamov A.A."/>
            <person name="Simmons B.A."/>
            <person name="Magnuson J.K."/>
            <person name="Chen J."/>
            <person name="Drula E."/>
            <person name="Henrissat B."/>
            <person name="Wiebenga A."/>
            <person name="Lubbers R.J."/>
            <person name="Gomes A.C."/>
            <person name="Makela M.R."/>
            <person name="Stajich J."/>
            <person name="Grigoriev I.V."/>
            <person name="Mortensen U.H."/>
            <person name="De Vries R.P."/>
            <person name="Baker S.E."/>
            <person name="Andersen M.R."/>
        </authorList>
    </citation>
    <scope>NUCLEOTIDE SEQUENCE [LARGE SCALE GENOMIC DNA]</scope>
    <source>
        <strain evidence="7 8">CBS 209.92</strain>
    </source>
</reference>
<sequence>MEKHTEDLYYREELPLAASQNTAQRRRPFSRIVSFLGVISCLWLALHWFPTILPKLRIFSCYHHAQSNRDATSLDDAQGSWINPILADSERIPFEAHIMSKCPDARDCIRELVVPTMERVGDKVDFELSFIASVSNKSSDVECMHGPTECIGDMLMLCAANLPFPQESNADQVATLQTPPVRYLGFSNCLISNYEEIPDRTLVEQCALEYGIDFEALNECVSQQDDDPNKGDQDDRLSGVALLRKSARHSAELSVKTSCTVRVDDTVWCVRDGGAWKDCAQSGEGSQVSVLVEQIEKLWEQRN</sequence>
<evidence type="ECO:0000256" key="6">
    <source>
        <dbReference type="SAM" id="Phobius"/>
    </source>
</evidence>
<keyword evidence="4" id="KW-0732">Signal</keyword>
<evidence type="ECO:0000256" key="5">
    <source>
        <dbReference type="ARBA" id="ARBA00023180"/>
    </source>
</evidence>